<evidence type="ECO:0000313" key="1">
    <source>
        <dbReference type="EMBL" id="KWS03069.1"/>
    </source>
</evidence>
<keyword evidence="2" id="KW-1185">Reference proteome</keyword>
<gene>
    <name evidence="1" type="ORF">AZ78_0615</name>
</gene>
<protein>
    <submittedName>
        <fullName evidence="1">Uncharacterized protein</fullName>
    </submittedName>
</protein>
<name>A0A108U5S7_9GAMM</name>
<dbReference type="Proteomes" id="UP000023435">
    <property type="component" value="Unassembled WGS sequence"/>
</dbReference>
<sequence>MLATIFALPLAAAADDENYRDAAQVQAELVKVLTCQADRAEYERLGSALTPIYYEKPAQPALAGWSLVKDENSFVAVMNLPKPVTVYGHAATQVMMAGQGLLAVLDGDHVDALSAELKLAPSTEPLAKHIRTRTVRVQPIGDGIEATIVQTVSTITTHPGKTMVGCEYRMNY</sequence>
<reference evidence="1 2" key="1">
    <citation type="journal article" date="2014" name="Genome Announc.">
        <title>Draft Genome Sequence of Lysobacter capsici AZ78, a Bacterium Antagonistic to Plant-Pathogenic Oomycetes.</title>
        <authorList>
            <person name="Puopolo G."/>
            <person name="Sonego P."/>
            <person name="Engelen K."/>
            <person name="Pertot I."/>
        </authorList>
    </citation>
    <scope>NUCLEOTIDE SEQUENCE [LARGE SCALE GENOMIC DNA]</scope>
    <source>
        <strain evidence="1 2">AZ78</strain>
    </source>
</reference>
<comment type="caution">
    <text evidence="1">The sequence shown here is derived from an EMBL/GenBank/DDBJ whole genome shotgun (WGS) entry which is preliminary data.</text>
</comment>
<organism evidence="1 2">
    <name type="scientific">Lysobacter capsici AZ78</name>
    <dbReference type="NCBI Taxonomy" id="1444315"/>
    <lineage>
        <taxon>Bacteria</taxon>
        <taxon>Pseudomonadati</taxon>
        <taxon>Pseudomonadota</taxon>
        <taxon>Gammaproteobacteria</taxon>
        <taxon>Lysobacterales</taxon>
        <taxon>Lysobacteraceae</taxon>
        <taxon>Lysobacter</taxon>
    </lineage>
</organism>
<proteinExistence type="predicted"/>
<evidence type="ECO:0000313" key="2">
    <source>
        <dbReference type="Proteomes" id="UP000023435"/>
    </source>
</evidence>
<dbReference type="EMBL" id="JAJA02000001">
    <property type="protein sequence ID" value="KWS03069.1"/>
    <property type="molecule type" value="Genomic_DNA"/>
</dbReference>
<dbReference type="AlphaFoldDB" id="A0A108U5S7"/>
<accession>A0A108U5S7</accession>